<feature type="region of interest" description="Disordered" evidence="1">
    <location>
        <begin position="69"/>
        <end position="161"/>
    </location>
</feature>
<keyword evidence="4" id="KW-1185">Reference proteome</keyword>
<name>A0A919SV90_9ACTN</name>
<dbReference type="AlphaFoldDB" id="A0A919SV90"/>
<feature type="compositionally biased region" description="Gly residues" evidence="1">
    <location>
        <begin position="103"/>
        <end position="120"/>
    </location>
</feature>
<reference evidence="3" key="1">
    <citation type="submission" date="2021-03" db="EMBL/GenBank/DDBJ databases">
        <title>Whole genome shotgun sequence of Actinoplanes consettensis NBRC 14913.</title>
        <authorList>
            <person name="Komaki H."/>
            <person name="Tamura T."/>
        </authorList>
    </citation>
    <scope>NUCLEOTIDE SEQUENCE</scope>
    <source>
        <strain evidence="3">NBRC 14913</strain>
    </source>
</reference>
<organism evidence="3 4">
    <name type="scientific">Winogradskya consettensis</name>
    <dbReference type="NCBI Taxonomy" id="113560"/>
    <lineage>
        <taxon>Bacteria</taxon>
        <taxon>Bacillati</taxon>
        <taxon>Actinomycetota</taxon>
        <taxon>Actinomycetes</taxon>
        <taxon>Micromonosporales</taxon>
        <taxon>Micromonosporaceae</taxon>
        <taxon>Winogradskya</taxon>
    </lineage>
</organism>
<evidence type="ECO:0000256" key="2">
    <source>
        <dbReference type="SAM" id="SignalP"/>
    </source>
</evidence>
<evidence type="ECO:0000313" key="3">
    <source>
        <dbReference type="EMBL" id="GIM77678.1"/>
    </source>
</evidence>
<evidence type="ECO:0000256" key="1">
    <source>
        <dbReference type="SAM" id="MobiDB-lite"/>
    </source>
</evidence>
<feature type="chain" id="PRO_5039511201" description="PT repeat-containing protein" evidence="2">
    <location>
        <begin position="27"/>
        <end position="209"/>
    </location>
</feature>
<sequence>MPLNSRMTPRRLAGLFVASAALLVTAACGGGSDSSSTDASGGGNGNGANGFAAYQSCLSQNGVTITMPSGMARNGGASRGAFPSGGPQGGGFPSGMPRPSGSAGAGGQRGGGFPGGGGGFQKPEGVDDATWAKAQTACASVRPSGRAGGGNGNGQGRGNGMTAAYRTCLTDHGVTLGEGTPLNTTDATTKKAVEACKALAPTPSASPTP</sequence>
<protein>
    <recommendedName>
        <fullName evidence="5">PT repeat-containing protein</fullName>
    </recommendedName>
</protein>
<evidence type="ECO:0000313" key="4">
    <source>
        <dbReference type="Proteomes" id="UP000680865"/>
    </source>
</evidence>
<feature type="compositionally biased region" description="Gly residues" evidence="1">
    <location>
        <begin position="146"/>
        <end position="159"/>
    </location>
</feature>
<accession>A0A919SV90</accession>
<dbReference type="RefSeq" id="WP_244876358.1">
    <property type="nucleotide sequence ID" value="NZ_BAAATW010000013.1"/>
</dbReference>
<feature type="signal peptide" evidence="2">
    <location>
        <begin position="1"/>
        <end position="26"/>
    </location>
</feature>
<dbReference type="Proteomes" id="UP000680865">
    <property type="component" value="Unassembled WGS sequence"/>
</dbReference>
<evidence type="ECO:0008006" key="5">
    <source>
        <dbReference type="Google" id="ProtNLM"/>
    </source>
</evidence>
<dbReference type="PROSITE" id="PS51257">
    <property type="entry name" value="PROKAR_LIPOPROTEIN"/>
    <property type="match status" value="1"/>
</dbReference>
<proteinExistence type="predicted"/>
<dbReference type="EMBL" id="BOQP01000031">
    <property type="protein sequence ID" value="GIM77678.1"/>
    <property type="molecule type" value="Genomic_DNA"/>
</dbReference>
<keyword evidence="2" id="KW-0732">Signal</keyword>
<gene>
    <name evidence="3" type="ORF">Aco04nite_56580</name>
</gene>
<comment type="caution">
    <text evidence="3">The sequence shown here is derived from an EMBL/GenBank/DDBJ whole genome shotgun (WGS) entry which is preliminary data.</text>
</comment>